<dbReference type="InterPro" id="IPR000845">
    <property type="entry name" value="Nucleoside_phosphorylase_d"/>
</dbReference>
<dbReference type="GO" id="GO:0009116">
    <property type="term" value="P:nucleoside metabolic process"/>
    <property type="evidence" value="ECO:0007669"/>
    <property type="project" value="InterPro"/>
</dbReference>
<evidence type="ECO:0000256" key="1">
    <source>
        <dbReference type="NCBIfam" id="TIGR03664"/>
    </source>
</evidence>
<sequence>MERDRLVSAMLRRGDAGHALVGTTRIETCGFGVVAAAAMTMRYLDQHRPIHVILAGIAGSLGPECEVGSAYWFDEVVCDGIGVGSEDSYLSATVLGWNHLDADASGEPIGDRLGLHLPESSTEGARSPGLLTRCAASPTLEDAQAARRRAEQTCLGKTFAAEDMEGFAVALACQVAGVPLSIVRGISNEAGDRNHSTWKTAPALDGVAEQLCSLDAID</sequence>
<keyword evidence="4" id="KW-1185">Reference proteome</keyword>
<dbReference type="Proteomes" id="UP000319908">
    <property type="component" value="Unassembled WGS sequence"/>
</dbReference>
<dbReference type="Pfam" id="PF01048">
    <property type="entry name" value="PNP_UDP_1"/>
    <property type="match status" value="1"/>
</dbReference>
<dbReference type="PANTHER" id="PTHR46832">
    <property type="entry name" value="5'-METHYLTHIOADENOSINE/S-ADENOSYLHOMOCYSTEINE NUCLEOSIDASE"/>
    <property type="match status" value="1"/>
</dbReference>
<gene>
    <name evidence="3" type="primary">mqnB</name>
    <name evidence="3" type="ORF">Poly21_05890</name>
</gene>
<dbReference type="InterPro" id="IPR019963">
    <property type="entry name" value="FL_hydrolase_MqnB"/>
</dbReference>
<protein>
    <recommendedName>
        <fullName evidence="1">Futalosine hydrolase</fullName>
        <ecNumber evidence="1">3.2.2.26</ecNumber>
    </recommendedName>
</protein>
<dbReference type="PANTHER" id="PTHR46832:SF2">
    <property type="entry name" value="FUTALOSINE HYDROLASE"/>
    <property type="match status" value="1"/>
</dbReference>
<proteinExistence type="predicted"/>
<dbReference type="EC" id="3.2.2.26" evidence="1"/>
<feature type="domain" description="Nucleoside phosphorylase" evidence="2">
    <location>
        <begin position="26"/>
        <end position="198"/>
    </location>
</feature>
<dbReference type="SUPFAM" id="SSF53167">
    <property type="entry name" value="Purine and uridine phosphorylases"/>
    <property type="match status" value="1"/>
</dbReference>
<name>A0A5C6C339_9BACT</name>
<dbReference type="GO" id="GO:0019284">
    <property type="term" value="P:L-methionine salvage from S-adenosylmethionine"/>
    <property type="evidence" value="ECO:0007669"/>
    <property type="project" value="TreeGrafter"/>
</dbReference>
<keyword evidence="3" id="KW-0326">Glycosidase</keyword>
<reference evidence="3 4" key="1">
    <citation type="journal article" date="2020" name="Antonie Van Leeuwenhoek">
        <title>Rhodopirellula heiligendammensis sp. nov., Rhodopirellula pilleata sp. nov., and Rhodopirellula solitaria sp. nov. isolated from natural or artificial marine surfaces in Northern Germany and California, USA, and emended description of the genus Rhodopirellula.</title>
        <authorList>
            <person name="Kallscheuer N."/>
            <person name="Wiegand S."/>
            <person name="Jogler M."/>
            <person name="Boedeker C."/>
            <person name="Peeters S.H."/>
            <person name="Rast P."/>
            <person name="Heuer A."/>
            <person name="Jetten M.S.M."/>
            <person name="Rohde M."/>
            <person name="Jogler C."/>
        </authorList>
    </citation>
    <scope>NUCLEOTIDE SEQUENCE [LARGE SCALE GENOMIC DNA]</scope>
    <source>
        <strain evidence="3 4">Poly21</strain>
    </source>
</reference>
<dbReference type="GO" id="GO:0008930">
    <property type="term" value="F:methylthioadenosine nucleosidase activity"/>
    <property type="evidence" value="ECO:0007669"/>
    <property type="project" value="TreeGrafter"/>
</dbReference>
<dbReference type="GO" id="GO:0005829">
    <property type="term" value="C:cytosol"/>
    <property type="evidence" value="ECO:0007669"/>
    <property type="project" value="TreeGrafter"/>
</dbReference>
<dbReference type="NCBIfam" id="TIGR03664">
    <property type="entry name" value="fut_nucase"/>
    <property type="match status" value="1"/>
</dbReference>
<dbReference type="GO" id="GO:0009234">
    <property type="term" value="P:menaquinone biosynthetic process"/>
    <property type="evidence" value="ECO:0007669"/>
    <property type="project" value="UniProtKB-UniRule"/>
</dbReference>
<keyword evidence="3" id="KW-0378">Hydrolase</keyword>
<dbReference type="AlphaFoldDB" id="A0A5C6C339"/>
<evidence type="ECO:0000313" key="4">
    <source>
        <dbReference type="Proteomes" id="UP000319908"/>
    </source>
</evidence>
<evidence type="ECO:0000313" key="3">
    <source>
        <dbReference type="EMBL" id="TWU18427.1"/>
    </source>
</evidence>
<accession>A0A5C6C339</accession>
<dbReference type="GO" id="GO:0008782">
    <property type="term" value="F:adenosylhomocysteine nucleosidase activity"/>
    <property type="evidence" value="ECO:0007669"/>
    <property type="project" value="TreeGrafter"/>
</dbReference>
<organism evidence="3 4">
    <name type="scientific">Allorhodopirellula heiligendammensis</name>
    <dbReference type="NCBI Taxonomy" id="2714739"/>
    <lineage>
        <taxon>Bacteria</taxon>
        <taxon>Pseudomonadati</taxon>
        <taxon>Planctomycetota</taxon>
        <taxon>Planctomycetia</taxon>
        <taxon>Pirellulales</taxon>
        <taxon>Pirellulaceae</taxon>
        <taxon>Allorhodopirellula</taxon>
    </lineage>
</organism>
<dbReference type="Gene3D" id="3.40.50.1580">
    <property type="entry name" value="Nucleoside phosphorylase domain"/>
    <property type="match status" value="1"/>
</dbReference>
<comment type="caution">
    <text evidence="3">The sequence shown here is derived from an EMBL/GenBank/DDBJ whole genome shotgun (WGS) entry which is preliminary data.</text>
</comment>
<evidence type="ECO:0000259" key="2">
    <source>
        <dbReference type="Pfam" id="PF01048"/>
    </source>
</evidence>
<dbReference type="InterPro" id="IPR035994">
    <property type="entry name" value="Nucleoside_phosphorylase_sf"/>
</dbReference>
<dbReference type="EMBL" id="SJPU01000001">
    <property type="protein sequence ID" value="TWU18427.1"/>
    <property type="molecule type" value="Genomic_DNA"/>
</dbReference>